<name>A0A1J1IVL9_9DIPT</name>
<organism evidence="1 2">
    <name type="scientific">Clunio marinus</name>
    <dbReference type="NCBI Taxonomy" id="568069"/>
    <lineage>
        <taxon>Eukaryota</taxon>
        <taxon>Metazoa</taxon>
        <taxon>Ecdysozoa</taxon>
        <taxon>Arthropoda</taxon>
        <taxon>Hexapoda</taxon>
        <taxon>Insecta</taxon>
        <taxon>Pterygota</taxon>
        <taxon>Neoptera</taxon>
        <taxon>Endopterygota</taxon>
        <taxon>Diptera</taxon>
        <taxon>Nematocera</taxon>
        <taxon>Chironomoidea</taxon>
        <taxon>Chironomidae</taxon>
        <taxon>Clunio</taxon>
    </lineage>
</organism>
<accession>A0A1J1IVL9</accession>
<sequence length="121" mass="14327">MKIKLQSFRMHSERHCFHQYCSKPQVSAHLHLSHYHCGSLDKTKKDLKSYICLMHIRIISLKNICIQNECLIDGTKYFIPSSYQVILRHRSNALSESKVKASVKMIEEFFIRYKRLQEGEP</sequence>
<proteinExistence type="predicted"/>
<gene>
    <name evidence="1" type="ORF">CLUMA_CG017411</name>
</gene>
<evidence type="ECO:0000313" key="1">
    <source>
        <dbReference type="EMBL" id="CRL04315.1"/>
    </source>
</evidence>
<dbReference type="EMBL" id="CVRI01000063">
    <property type="protein sequence ID" value="CRL04315.1"/>
    <property type="molecule type" value="Genomic_DNA"/>
</dbReference>
<dbReference type="Proteomes" id="UP000183832">
    <property type="component" value="Unassembled WGS sequence"/>
</dbReference>
<keyword evidence="2" id="KW-1185">Reference proteome</keyword>
<evidence type="ECO:0000313" key="2">
    <source>
        <dbReference type="Proteomes" id="UP000183832"/>
    </source>
</evidence>
<dbReference type="AlphaFoldDB" id="A0A1J1IVL9"/>
<protein>
    <submittedName>
        <fullName evidence="1">CLUMA_CG017411, isoform A</fullName>
    </submittedName>
</protein>
<reference evidence="1 2" key="1">
    <citation type="submission" date="2015-04" db="EMBL/GenBank/DDBJ databases">
        <authorList>
            <person name="Syromyatnikov M.Y."/>
            <person name="Popov V.N."/>
        </authorList>
    </citation>
    <scope>NUCLEOTIDE SEQUENCE [LARGE SCALE GENOMIC DNA]</scope>
</reference>